<evidence type="ECO:0000256" key="1">
    <source>
        <dbReference type="SAM" id="MobiDB-lite"/>
    </source>
</evidence>
<gene>
    <name evidence="3" type="ORF">AVDCRST_MAG52-1894</name>
</gene>
<proteinExistence type="predicted"/>
<feature type="signal peptide" evidence="2">
    <location>
        <begin position="1"/>
        <end position="28"/>
    </location>
</feature>
<feature type="non-terminal residue" evidence="3">
    <location>
        <position position="86"/>
    </location>
</feature>
<accession>A0A6J4IC89</accession>
<organism evidence="3">
    <name type="scientific">uncultured Blastococcus sp</name>
    <dbReference type="NCBI Taxonomy" id="217144"/>
    <lineage>
        <taxon>Bacteria</taxon>
        <taxon>Bacillati</taxon>
        <taxon>Actinomycetota</taxon>
        <taxon>Actinomycetes</taxon>
        <taxon>Geodermatophilales</taxon>
        <taxon>Geodermatophilaceae</taxon>
        <taxon>Blastococcus</taxon>
        <taxon>environmental samples</taxon>
    </lineage>
</organism>
<protein>
    <recommendedName>
        <fullName evidence="4">Secreted protein</fullName>
    </recommendedName>
</protein>
<name>A0A6J4IC89_9ACTN</name>
<dbReference type="EMBL" id="CADCTN010000131">
    <property type="protein sequence ID" value="CAA9246168.1"/>
    <property type="molecule type" value="Genomic_DNA"/>
</dbReference>
<sequence length="86" mass="8226">MNRTVRNGLAVAGMAGGLLFLGQAAASADTDAAASGEITSTTQGESGGGAHSTNHQDVDASNDVHNEASTGKIDASGGLSAVGVVA</sequence>
<keyword evidence="2" id="KW-0732">Signal</keyword>
<feature type="chain" id="PRO_5027097278" description="Secreted protein" evidence="2">
    <location>
        <begin position="29"/>
        <end position="86"/>
    </location>
</feature>
<reference evidence="3" key="1">
    <citation type="submission" date="2020-02" db="EMBL/GenBank/DDBJ databases">
        <authorList>
            <person name="Meier V. D."/>
        </authorList>
    </citation>
    <scope>NUCLEOTIDE SEQUENCE</scope>
    <source>
        <strain evidence="3">AVDCRST_MAG52</strain>
    </source>
</reference>
<dbReference type="AlphaFoldDB" id="A0A6J4IC89"/>
<evidence type="ECO:0000313" key="3">
    <source>
        <dbReference type="EMBL" id="CAA9246168.1"/>
    </source>
</evidence>
<feature type="compositionally biased region" description="Basic and acidic residues" evidence="1">
    <location>
        <begin position="54"/>
        <end position="66"/>
    </location>
</feature>
<feature type="region of interest" description="Disordered" evidence="1">
    <location>
        <begin position="31"/>
        <end position="86"/>
    </location>
</feature>
<evidence type="ECO:0008006" key="4">
    <source>
        <dbReference type="Google" id="ProtNLM"/>
    </source>
</evidence>
<evidence type="ECO:0000256" key="2">
    <source>
        <dbReference type="SAM" id="SignalP"/>
    </source>
</evidence>